<dbReference type="RefSeq" id="WP_157320467.1">
    <property type="nucleotide sequence ID" value="NZ_BMFX01000009.1"/>
</dbReference>
<evidence type="ECO:0000256" key="1">
    <source>
        <dbReference type="ARBA" id="ARBA00001946"/>
    </source>
</evidence>
<keyword evidence="10" id="KW-0464">Manganese</keyword>
<dbReference type="Gene3D" id="1.10.30.50">
    <property type="match status" value="1"/>
</dbReference>
<evidence type="ECO:0000256" key="12">
    <source>
        <dbReference type="PROSITE-ProRule" id="PRU01085"/>
    </source>
</evidence>
<evidence type="ECO:0000256" key="8">
    <source>
        <dbReference type="ARBA" id="ARBA00023118"/>
    </source>
</evidence>
<dbReference type="GO" id="GO:0016787">
    <property type="term" value="F:hydrolase activity"/>
    <property type="evidence" value="ECO:0007669"/>
    <property type="project" value="UniProtKB-KW"/>
</dbReference>
<keyword evidence="4 12" id="KW-0255">Endonuclease</keyword>
<dbReference type="EMBL" id="WRPM01000007">
    <property type="protein sequence ID" value="MVT24912.1"/>
    <property type="molecule type" value="Genomic_DNA"/>
</dbReference>
<dbReference type="SMART" id="SM00507">
    <property type="entry name" value="HNHc"/>
    <property type="match status" value="1"/>
</dbReference>
<comment type="cofactor">
    <cofactor evidence="1">
        <name>Mg(2+)</name>
        <dbReference type="ChEBI" id="CHEBI:18420"/>
    </cofactor>
</comment>
<dbReference type="GO" id="GO:0004519">
    <property type="term" value="F:endonuclease activity"/>
    <property type="evidence" value="ECO:0007669"/>
    <property type="project" value="UniProtKB-UniRule"/>
</dbReference>
<proteinExistence type="predicted"/>
<dbReference type="Pfam" id="PF18470">
    <property type="entry name" value="Cas9_a"/>
    <property type="match status" value="1"/>
</dbReference>
<evidence type="ECO:0000256" key="3">
    <source>
        <dbReference type="ARBA" id="ARBA00022723"/>
    </source>
</evidence>
<evidence type="ECO:0000256" key="9">
    <source>
        <dbReference type="ARBA" id="ARBA00023125"/>
    </source>
</evidence>
<reference evidence="14 15" key="1">
    <citation type="submission" date="2019-12" db="EMBL/GenBank/DDBJ databases">
        <title>Nesterenkonia muleiensis sp. nov., a novel actinobacterium isolated from sap of Populus euphratica.</title>
        <authorList>
            <person name="Wang R."/>
        </authorList>
    </citation>
    <scope>NUCLEOTIDE SEQUENCE [LARGE SCALE GENOMIC DNA]</scope>
    <source>
        <strain evidence="14 15">F10</strain>
    </source>
</reference>
<dbReference type="InterPro" id="IPR041217">
    <property type="entry name" value="Cas9_C"/>
</dbReference>
<comment type="subunit">
    <text evidence="11">Monomer. Binds crRNA and tracrRNA.</text>
</comment>
<dbReference type="Pfam" id="PF18525">
    <property type="entry name" value="Cas9_C"/>
    <property type="match status" value="1"/>
</dbReference>
<name>A0A7K1UER3_9MICC</name>
<dbReference type="InterPro" id="IPR052892">
    <property type="entry name" value="NA-targeting_endonuclease"/>
</dbReference>
<keyword evidence="9 12" id="KW-0238">DNA-binding</keyword>
<evidence type="ECO:0000256" key="10">
    <source>
        <dbReference type="ARBA" id="ARBA00023211"/>
    </source>
</evidence>
<feature type="domain" description="HNH Cas9-type" evidence="13">
    <location>
        <begin position="532"/>
        <end position="688"/>
    </location>
</feature>
<keyword evidence="6" id="KW-0460">Magnesium</keyword>
<dbReference type="GO" id="GO:0051607">
    <property type="term" value="P:defense response to virus"/>
    <property type="evidence" value="ECO:0007669"/>
    <property type="project" value="UniProtKB-KW"/>
</dbReference>
<accession>A0A7K1UER3</accession>
<dbReference type="InterPro" id="IPR041383">
    <property type="entry name" value="RuvC_III"/>
</dbReference>
<evidence type="ECO:0000256" key="2">
    <source>
        <dbReference type="ARBA" id="ARBA00022722"/>
    </source>
</evidence>
<dbReference type="NCBIfam" id="TIGR01865">
    <property type="entry name" value="cas_Csn1"/>
    <property type="match status" value="1"/>
</dbReference>
<dbReference type="AlphaFoldDB" id="A0A7K1UER3"/>
<dbReference type="OrthoDB" id="5244068at2"/>
<dbReference type="InterPro" id="IPR041225">
    <property type="entry name" value="Cas9_Topo"/>
</dbReference>
<evidence type="ECO:0000313" key="15">
    <source>
        <dbReference type="Proteomes" id="UP000460157"/>
    </source>
</evidence>
<dbReference type="Pfam" id="PF18541">
    <property type="entry name" value="RuvC_III"/>
    <property type="match status" value="1"/>
</dbReference>
<evidence type="ECO:0000313" key="14">
    <source>
        <dbReference type="EMBL" id="MVT24912.1"/>
    </source>
</evidence>
<keyword evidence="2 12" id="KW-0540">Nuclease</keyword>
<dbReference type="InterPro" id="IPR036397">
    <property type="entry name" value="RNaseH_sf"/>
</dbReference>
<comment type="caution">
    <text evidence="14">The sequence shown here is derived from an EMBL/GenBank/DDBJ whole genome shotgun (WGS) entry which is preliminary data.</text>
</comment>
<dbReference type="PROSITE" id="PS51749">
    <property type="entry name" value="HNH_CAS9"/>
    <property type="match status" value="1"/>
</dbReference>
<sequence>MIRVEKPKDRPCKYRIGIDVGQRGIGLAAIELDDDGFPIQLLSALTHRMDGGILPGTEKSPESRKAKAGLARRVRRMRKYRKQRLQKLDNKLRELGYPIIDGPATYEPWQARTRLVEGRITDQEQLKADLSMALRHIARHRGWRNPWLTWNTFCELPVPSNNHKKNIDAARERFGRDFPEDFTVGQLGALGNDPTIVIRPRKSKNSRTQTAGELPLFEHKLLQEDQLAEVEKYWDIQDLPADDRDSLIRVVFHQEKPRVPQENVGKDELPGMTQFYRAPRASLEFQEFRIRAAVANLGIRGGRGFRKLTDEEYDAATKLLLNWHKSHLPTETPVWADVAECLDVSPRALKTNALDDVVGNNPPINRTLDLLEYGIDQLPAKAKKPIKKWFAEADAELIQAFVSWLIDTTDGQDELFAQTGLDDVVTEWDETALEKLASIELENGRAAYSTQSLKRLNARMAGHREGLHEARKAVFGVDDTWKPTPPSLDERTEHPTVDQNLTAIRRFLLGCVQNWGLPEQVNLEHVRSAFMGAAALEEYRREQRKILSDREKAREALRGVLSHEPTRRDARRHEYVQRQNSQCAYCGTTIDAKSCELDHIVPRAGGGASTRANLVAVCRGCNQDKGRVPFAAWASRTQREGVSVDEAIARVKGWLGRGANASERKINRETIQRLRQGEEDEPLDERSMESTAYAARALRERIQKFLTDAAAQLGVAAPTANVYRGSVVSAARKASGIDSMIHLRGKDIKDRGDFRHHAVDAAVVSLMNHAVGQVLAIRDNMRNTAFWVGEQEWEKGWQRLYGERQSFLEWKLRAQRLGEVIRDAIRNDEIAVINPLRLGRNVGPVHEDTVRTLKSKSLHTEWSAKDVQRIVDPKIYLLVKKELEGTKAPQFLSEALVGNLTRRVGGEILTFPSDSAQLPVRGGAVELGSVHHARIYAWKNKKGAIELGILRVFAGEIAKMWPNPKVDLLTAAVPEWSMSRRDVQTKTEAALSSGIARQVGWIAPGDEIEVDVSMAAQGKDKFASFLRSTPEHRWTVSGLKMSRIISLRPLFLSSEGLDNNSDPLLREVVERTLVNPGVVLPLVKIVRRDALGRPRHFSRHLPHSFSPMEEAKRLLG</sequence>
<dbReference type="GO" id="GO:0003723">
    <property type="term" value="F:RNA binding"/>
    <property type="evidence" value="ECO:0007669"/>
    <property type="project" value="UniProtKB-UniRule"/>
</dbReference>
<keyword evidence="7" id="KW-0694">RNA-binding</keyword>
<dbReference type="InterPro" id="IPR040619">
    <property type="entry name" value="Cas9_alpha-helical_lobe"/>
</dbReference>
<dbReference type="InterPro" id="IPR028629">
    <property type="entry name" value="Cas9"/>
</dbReference>
<keyword evidence="5 12" id="KW-0378">Hydrolase</keyword>
<dbReference type="Gene3D" id="3.30.420.10">
    <property type="entry name" value="Ribonuclease H-like superfamily/Ribonuclease H"/>
    <property type="match status" value="2"/>
</dbReference>
<dbReference type="InterPro" id="IPR033114">
    <property type="entry name" value="HNH_CAS9"/>
</dbReference>
<dbReference type="GO" id="GO:0046872">
    <property type="term" value="F:metal ion binding"/>
    <property type="evidence" value="ECO:0007669"/>
    <property type="project" value="UniProtKB-KW"/>
</dbReference>
<organism evidence="14 15">
    <name type="scientific">Nesterenkonia alkaliphila</name>
    <dbReference type="NCBI Taxonomy" id="1463631"/>
    <lineage>
        <taxon>Bacteria</taxon>
        <taxon>Bacillati</taxon>
        <taxon>Actinomycetota</taxon>
        <taxon>Actinomycetes</taxon>
        <taxon>Micrococcales</taxon>
        <taxon>Micrococcaceae</taxon>
        <taxon>Nesterenkonia</taxon>
    </lineage>
</organism>
<dbReference type="PANTHER" id="PTHR33877">
    <property type="entry name" value="SLL1193 PROTEIN"/>
    <property type="match status" value="1"/>
</dbReference>
<dbReference type="Proteomes" id="UP000460157">
    <property type="component" value="Unassembled WGS sequence"/>
</dbReference>
<dbReference type="Pfam" id="PF17894">
    <property type="entry name" value="Cas9_Topo"/>
    <property type="match status" value="1"/>
</dbReference>
<keyword evidence="15" id="KW-1185">Reference proteome</keyword>
<keyword evidence="8" id="KW-0051">Antiviral defense</keyword>
<evidence type="ECO:0000256" key="6">
    <source>
        <dbReference type="ARBA" id="ARBA00022842"/>
    </source>
</evidence>
<evidence type="ECO:0000256" key="11">
    <source>
        <dbReference type="ARBA" id="ARBA00046380"/>
    </source>
</evidence>
<evidence type="ECO:0000256" key="4">
    <source>
        <dbReference type="ARBA" id="ARBA00022759"/>
    </source>
</evidence>
<dbReference type="Pfam" id="PF14279">
    <property type="entry name" value="HNH_5"/>
    <property type="match status" value="1"/>
</dbReference>
<evidence type="ECO:0000256" key="7">
    <source>
        <dbReference type="ARBA" id="ARBA00022884"/>
    </source>
</evidence>
<dbReference type="InterPro" id="IPR003615">
    <property type="entry name" value="HNH_nuc"/>
</dbReference>
<dbReference type="PANTHER" id="PTHR33877:SF2">
    <property type="entry name" value="OS07G0170200 PROTEIN"/>
    <property type="match status" value="1"/>
</dbReference>
<dbReference type="GO" id="GO:0003677">
    <property type="term" value="F:DNA binding"/>
    <property type="evidence" value="ECO:0007669"/>
    <property type="project" value="UniProtKB-UniRule"/>
</dbReference>
<protein>
    <recommendedName>
        <fullName evidence="13">HNH Cas9-type domain-containing protein</fullName>
    </recommendedName>
</protein>
<keyword evidence="3" id="KW-0479">Metal-binding</keyword>
<dbReference type="InterPro" id="IPR029471">
    <property type="entry name" value="HNH_5"/>
</dbReference>
<evidence type="ECO:0000256" key="5">
    <source>
        <dbReference type="ARBA" id="ARBA00022801"/>
    </source>
</evidence>
<dbReference type="CDD" id="cd00085">
    <property type="entry name" value="HNHc"/>
    <property type="match status" value="1"/>
</dbReference>
<gene>
    <name evidence="14" type="ORF">GNZ21_00790</name>
</gene>
<evidence type="ECO:0000259" key="13">
    <source>
        <dbReference type="PROSITE" id="PS51749"/>
    </source>
</evidence>